<protein>
    <recommendedName>
        <fullName evidence="3">Secreted protein</fullName>
    </recommendedName>
</protein>
<accession>A0ABT2XAY5</accession>
<reference evidence="1 2" key="1">
    <citation type="submission" date="2021-07" db="EMBL/GenBank/DDBJ databases">
        <title>Clinical implication of Pseudomonas aeruginosa: further insight on the antimicrobial resistance.</title>
        <authorList>
            <person name="Macori G."/>
            <person name="Fanning S."/>
            <person name="Alqahtani A."/>
        </authorList>
    </citation>
    <scope>NUCLEOTIDE SEQUENCE [LARGE SCALE GENOMIC DNA]</scope>
    <source>
        <strain evidence="1 2">CFS3442</strain>
    </source>
</reference>
<organism evidence="1 2">
    <name type="scientific">Stenotrophomonas riyadhensis</name>
    <dbReference type="NCBI Taxonomy" id="2859893"/>
    <lineage>
        <taxon>Bacteria</taxon>
        <taxon>Pseudomonadati</taxon>
        <taxon>Pseudomonadota</taxon>
        <taxon>Gammaproteobacteria</taxon>
        <taxon>Lysobacterales</taxon>
        <taxon>Lysobacteraceae</taxon>
        <taxon>Stenotrophomonas</taxon>
    </lineage>
</organism>
<evidence type="ECO:0008006" key="3">
    <source>
        <dbReference type="Google" id="ProtNLM"/>
    </source>
</evidence>
<gene>
    <name evidence="1" type="ORF">KYJ44_02095</name>
</gene>
<evidence type="ECO:0000313" key="1">
    <source>
        <dbReference type="EMBL" id="MCV0323098.1"/>
    </source>
</evidence>
<dbReference type="RefSeq" id="WP_110714368.1">
    <property type="nucleotide sequence ID" value="NZ_CP197383.1"/>
</dbReference>
<evidence type="ECO:0000313" key="2">
    <source>
        <dbReference type="Proteomes" id="UP001208054"/>
    </source>
</evidence>
<dbReference type="Proteomes" id="UP001208054">
    <property type="component" value="Unassembled WGS sequence"/>
</dbReference>
<proteinExistence type="predicted"/>
<dbReference type="EMBL" id="JAHWBK010000001">
    <property type="protein sequence ID" value="MCV0323098.1"/>
    <property type="molecule type" value="Genomic_DNA"/>
</dbReference>
<keyword evidence="2" id="KW-1185">Reference proteome</keyword>
<comment type="caution">
    <text evidence="1">The sequence shown here is derived from an EMBL/GenBank/DDBJ whole genome shotgun (WGS) entry which is preliminary data.</text>
</comment>
<name>A0ABT2XAY5_9GAMM</name>
<sequence length="112" mass="11451">MLSALIAVALAAGSPQPTGSQSTSASYADCLLGHIQPGLSDHAVQLVQQACASKYPESFVASMELERRMSAQRRADFEAAQAEAARSANAAATAAQEAADAAAAKAKGMWAK</sequence>